<gene>
    <name evidence="1" type="ORF">Tci_012397</name>
</gene>
<sequence length="84" mass="9402">MEQQLSNTYASLLKSWSSNNGTATSSDYEEITTCKNKATSLRPTIISTSIAAAIGSYLRWKQTVVFVRVSLTSLSWYLDKLFKV</sequence>
<protein>
    <submittedName>
        <fullName evidence="1">Uncharacterized protein</fullName>
    </submittedName>
</protein>
<dbReference type="EMBL" id="BKCJ010001300">
    <property type="protein sequence ID" value="GEU40419.1"/>
    <property type="molecule type" value="Genomic_DNA"/>
</dbReference>
<dbReference type="AlphaFoldDB" id="A0A6L2JUM1"/>
<organism evidence="1">
    <name type="scientific">Tanacetum cinerariifolium</name>
    <name type="common">Dalmatian daisy</name>
    <name type="synonym">Chrysanthemum cinerariifolium</name>
    <dbReference type="NCBI Taxonomy" id="118510"/>
    <lineage>
        <taxon>Eukaryota</taxon>
        <taxon>Viridiplantae</taxon>
        <taxon>Streptophyta</taxon>
        <taxon>Embryophyta</taxon>
        <taxon>Tracheophyta</taxon>
        <taxon>Spermatophyta</taxon>
        <taxon>Magnoliopsida</taxon>
        <taxon>eudicotyledons</taxon>
        <taxon>Gunneridae</taxon>
        <taxon>Pentapetalae</taxon>
        <taxon>asterids</taxon>
        <taxon>campanulids</taxon>
        <taxon>Asterales</taxon>
        <taxon>Asteraceae</taxon>
        <taxon>Asteroideae</taxon>
        <taxon>Anthemideae</taxon>
        <taxon>Anthemidinae</taxon>
        <taxon>Tanacetum</taxon>
    </lineage>
</organism>
<proteinExistence type="predicted"/>
<accession>A0A6L2JUM1</accession>
<reference evidence="1" key="1">
    <citation type="journal article" date="2019" name="Sci. Rep.">
        <title>Draft genome of Tanacetum cinerariifolium, the natural source of mosquito coil.</title>
        <authorList>
            <person name="Yamashiro T."/>
            <person name="Shiraishi A."/>
            <person name="Satake H."/>
            <person name="Nakayama K."/>
        </authorList>
    </citation>
    <scope>NUCLEOTIDE SEQUENCE</scope>
</reference>
<name>A0A6L2JUM1_TANCI</name>
<comment type="caution">
    <text evidence="1">The sequence shown here is derived from an EMBL/GenBank/DDBJ whole genome shotgun (WGS) entry which is preliminary data.</text>
</comment>
<evidence type="ECO:0000313" key="1">
    <source>
        <dbReference type="EMBL" id="GEU40419.1"/>
    </source>
</evidence>